<dbReference type="PANTHER" id="PTHR12126:SF11">
    <property type="entry name" value="NADH DEHYDROGENASE [UBIQUINONE] 1 ALPHA SUBCOMPLEX SUBUNIT 9, MITOCHONDRIAL"/>
    <property type="match status" value="1"/>
</dbReference>
<dbReference type="Gene3D" id="3.40.50.720">
    <property type="entry name" value="NAD(P)-binding Rossmann-like Domain"/>
    <property type="match status" value="1"/>
</dbReference>
<organism evidence="2 3">
    <name type="scientific">Thiohalospira halophila DSM 15071</name>
    <dbReference type="NCBI Taxonomy" id="1123397"/>
    <lineage>
        <taxon>Bacteria</taxon>
        <taxon>Pseudomonadati</taxon>
        <taxon>Pseudomonadota</taxon>
        <taxon>Gammaproteobacteria</taxon>
        <taxon>Thiohalospirales</taxon>
        <taxon>Thiohalospiraceae</taxon>
        <taxon>Thiohalospira</taxon>
    </lineage>
</organism>
<dbReference type="STRING" id="1123397.SAMN05660831_01004"/>
<dbReference type="PANTHER" id="PTHR12126">
    <property type="entry name" value="NADH-UBIQUINONE OXIDOREDUCTASE 39 KDA SUBUNIT-RELATED"/>
    <property type="match status" value="1"/>
</dbReference>
<keyword evidence="3" id="KW-1185">Reference proteome</keyword>
<gene>
    <name evidence="2" type="ORF">SAMN05660831_01004</name>
</gene>
<evidence type="ECO:0000259" key="1">
    <source>
        <dbReference type="Pfam" id="PF01370"/>
    </source>
</evidence>
<dbReference type="InterPro" id="IPR036291">
    <property type="entry name" value="NAD(P)-bd_dom_sf"/>
</dbReference>
<feature type="domain" description="NAD-dependent epimerase/dehydratase" evidence="1">
    <location>
        <begin position="6"/>
        <end position="213"/>
    </location>
</feature>
<name>A0A1I1QCC1_9GAMM</name>
<accession>A0A1I1QCC1</accession>
<dbReference type="InterPro" id="IPR001509">
    <property type="entry name" value="Epimerase_deHydtase"/>
</dbReference>
<dbReference type="OrthoDB" id="9776313at2"/>
<dbReference type="RefSeq" id="WP_093427656.1">
    <property type="nucleotide sequence ID" value="NZ_FOMJ01000002.1"/>
</dbReference>
<dbReference type="Pfam" id="PF01370">
    <property type="entry name" value="Epimerase"/>
    <property type="match status" value="1"/>
</dbReference>
<sequence>MTKRTIAIIGGTGFVGRHLAQELAQLRNTRVRVFTRNRERNKELIVIPGVSVEEVNVQDEFALTEALGGVDAVVNLVGILNERGHSGRGFRHAHVDLTRRLLTACRENGIRRLLHMSALGADAENGRSHYQRTKGEAENLVMNADGMEVTAFRPSVIFGRGDSFLNRFAGLLRVSPILPLAGAWARFQPIYVNDVVAAFVHALDNRHTIGQRYDLCGPHTYTLQELVRYVGEQTGHERPIIPLGKGLSWLQAAMLEWVPGKPFSLDNYRSLLTDNVCEGEFPAVFGFQPTTLESVAPVYLAGRTARWRYPDYRSRAGR</sequence>
<dbReference type="AlphaFoldDB" id="A0A1I1QCC1"/>
<evidence type="ECO:0000313" key="2">
    <source>
        <dbReference type="EMBL" id="SFD17468.1"/>
    </source>
</evidence>
<dbReference type="CDD" id="cd05271">
    <property type="entry name" value="NDUFA9_like_SDR_a"/>
    <property type="match status" value="1"/>
</dbReference>
<proteinExistence type="predicted"/>
<evidence type="ECO:0000313" key="3">
    <source>
        <dbReference type="Proteomes" id="UP000198611"/>
    </source>
</evidence>
<dbReference type="EMBL" id="FOMJ01000002">
    <property type="protein sequence ID" value="SFD17468.1"/>
    <property type="molecule type" value="Genomic_DNA"/>
</dbReference>
<reference evidence="2 3" key="1">
    <citation type="submission" date="2016-10" db="EMBL/GenBank/DDBJ databases">
        <authorList>
            <person name="de Groot N.N."/>
        </authorList>
    </citation>
    <scope>NUCLEOTIDE SEQUENCE [LARGE SCALE GENOMIC DNA]</scope>
    <source>
        <strain evidence="2 3">HL3</strain>
    </source>
</reference>
<dbReference type="Proteomes" id="UP000198611">
    <property type="component" value="Unassembled WGS sequence"/>
</dbReference>
<dbReference type="InterPro" id="IPR051207">
    <property type="entry name" value="ComplexI_NDUFA9_subunit"/>
</dbReference>
<protein>
    <submittedName>
        <fullName evidence="2">NADH dehydrogenase</fullName>
    </submittedName>
</protein>
<dbReference type="SUPFAM" id="SSF51735">
    <property type="entry name" value="NAD(P)-binding Rossmann-fold domains"/>
    <property type="match status" value="1"/>
</dbReference>
<dbReference type="GO" id="GO:0044877">
    <property type="term" value="F:protein-containing complex binding"/>
    <property type="evidence" value="ECO:0007669"/>
    <property type="project" value="TreeGrafter"/>
</dbReference>